<protein>
    <recommendedName>
        <fullName evidence="1">Trs120/TRAPPC9 fourth Ig-like domain-containing protein</fullName>
    </recommendedName>
</protein>
<dbReference type="InterPro" id="IPR058568">
    <property type="entry name" value="Ig_TRAPPC9_Trs120_4th"/>
</dbReference>
<comment type="caution">
    <text evidence="2">The sequence shown here is derived from an EMBL/GenBank/DDBJ whole genome shotgun (WGS) entry which is preliminary data.</text>
</comment>
<evidence type="ECO:0000313" key="2">
    <source>
        <dbReference type="EMBL" id="PUU74495.1"/>
    </source>
</evidence>
<dbReference type="EMBL" id="NESQ01000297">
    <property type="protein sequence ID" value="PUU74495.1"/>
    <property type="molecule type" value="Genomic_DNA"/>
</dbReference>
<keyword evidence="3" id="KW-1185">Reference proteome</keyword>
<organism evidence="2 3">
    <name type="scientific">Tuber borchii</name>
    <name type="common">White truffle</name>
    <dbReference type="NCBI Taxonomy" id="42251"/>
    <lineage>
        <taxon>Eukaryota</taxon>
        <taxon>Fungi</taxon>
        <taxon>Dikarya</taxon>
        <taxon>Ascomycota</taxon>
        <taxon>Pezizomycotina</taxon>
        <taxon>Pezizomycetes</taxon>
        <taxon>Pezizales</taxon>
        <taxon>Tuberaceae</taxon>
        <taxon>Tuber</taxon>
    </lineage>
</organism>
<name>A0A2T6ZG89_TUBBO</name>
<reference evidence="2 3" key="1">
    <citation type="submission" date="2017-04" db="EMBL/GenBank/DDBJ databases">
        <title>Draft genome sequence of Tuber borchii Vittad., a whitish edible truffle.</title>
        <authorList>
            <consortium name="DOE Joint Genome Institute"/>
            <person name="Murat C."/>
            <person name="Kuo A."/>
            <person name="Barry K.W."/>
            <person name="Clum A."/>
            <person name="Dockter R.B."/>
            <person name="Fauchery L."/>
            <person name="Iotti M."/>
            <person name="Kohler A."/>
            <person name="Labutti K."/>
            <person name="Lindquist E.A."/>
            <person name="Lipzen A."/>
            <person name="Ohm R.A."/>
            <person name="Wang M."/>
            <person name="Grigoriev I.V."/>
            <person name="Zambonelli A."/>
            <person name="Martin F.M."/>
        </authorList>
    </citation>
    <scope>NUCLEOTIDE SEQUENCE [LARGE SCALE GENOMIC DNA]</scope>
    <source>
        <strain evidence="2 3">Tbo3840</strain>
    </source>
</reference>
<evidence type="ECO:0000313" key="3">
    <source>
        <dbReference type="Proteomes" id="UP000244722"/>
    </source>
</evidence>
<dbReference type="Proteomes" id="UP000244722">
    <property type="component" value="Unassembled WGS sequence"/>
</dbReference>
<feature type="domain" description="Trs120/TRAPPC9 fourth Ig-like" evidence="1">
    <location>
        <begin position="10"/>
        <end position="121"/>
    </location>
</feature>
<accession>A0A2T6ZG89</accession>
<gene>
    <name evidence="2" type="ORF">B9Z19DRAFT_1068187</name>
</gene>
<sequence>MVETIRIEYIDVNVSVKQVEEQVCKISPAKYLVVTDNFLTLVTMLMNPITRTVILLLRLLLALRIPGANGVVGMALTIRFAFYRLLQQSLRPLEAREVRIMEIEFVVLCKDEFEISASVVEEGWYWEGWGRWRWAREGSETGWDSY</sequence>
<proteinExistence type="predicted"/>
<dbReference type="Pfam" id="PF26283">
    <property type="entry name" value="Ig_TRAPPC9-Trs120_4th"/>
    <property type="match status" value="1"/>
</dbReference>
<dbReference type="STRING" id="42251.A0A2T6ZG89"/>
<dbReference type="OrthoDB" id="27962at2759"/>
<evidence type="ECO:0000259" key="1">
    <source>
        <dbReference type="Pfam" id="PF26283"/>
    </source>
</evidence>
<dbReference type="AlphaFoldDB" id="A0A2T6ZG89"/>